<evidence type="ECO:0000256" key="11">
    <source>
        <dbReference type="SAM" id="SignalP"/>
    </source>
</evidence>
<dbReference type="PANTHER" id="PTHR22624:SF49">
    <property type="entry name" value="CYSTEINE PROTEASE"/>
    <property type="match status" value="1"/>
</dbReference>
<evidence type="ECO:0000313" key="13">
    <source>
        <dbReference type="EMBL" id="KAJ3128034.1"/>
    </source>
</evidence>
<comment type="function">
    <text evidence="10">Required for selective autophagic degradation of the nucleus (nucleophagy) as well as for mitophagy which contributes to regulate mitochondrial quantity and quality by eliminating the mitochondria to a basal level to fulfill cellular energy requirements and preventing excess ROS production.</text>
</comment>
<keyword evidence="10" id="KW-0539">Nucleus</keyword>
<dbReference type="SUPFAM" id="SSF54001">
    <property type="entry name" value="Cysteine proteinases"/>
    <property type="match status" value="1"/>
</dbReference>
<dbReference type="InterPro" id="IPR038765">
    <property type="entry name" value="Papain-like_cys_pep_sf"/>
</dbReference>
<dbReference type="GO" id="GO:0034727">
    <property type="term" value="P:piecemeal microautophagy of the nucleus"/>
    <property type="evidence" value="ECO:0007669"/>
    <property type="project" value="TreeGrafter"/>
</dbReference>
<dbReference type="GO" id="GO:0005737">
    <property type="term" value="C:cytoplasm"/>
    <property type="evidence" value="ECO:0007669"/>
    <property type="project" value="UniProtKB-SubCell"/>
</dbReference>
<dbReference type="InterPro" id="IPR046792">
    <property type="entry name" value="Peptidase_C54_cat"/>
</dbReference>
<feature type="domain" description="Peptidase C54 catalytic" evidence="12">
    <location>
        <begin position="53"/>
        <end position="293"/>
    </location>
</feature>
<evidence type="ECO:0000256" key="7">
    <source>
        <dbReference type="ARBA" id="ARBA00022927"/>
    </source>
</evidence>
<dbReference type="GO" id="GO:0015031">
    <property type="term" value="P:protein transport"/>
    <property type="evidence" value="ECO:0007669"/>
    <property type="project" value="UniProtKB-KW"/>
</dbReference>
<dbReference type="EC" id="3.4.22.-" evidence="10"/>
<dbReference type="InterPro" id="IPR005078">
    <property type="entry name" value="Peptidase_C54"/>
</dbReference>
<proteinExistence type="inferred from homology"/>
<keyword evidence="2" id="KW-0813">Transport</keyword>
<evidence type="ECO:0000256" key="1">
    <source>
        <dbReference type="ARBA" id="ARBA00010958"/>
    </source>
</evidence>
<evidence type="ECO:0000256" key="4">
    <source>
        <dbReference type="ARBA" id="ARBA00022670"/>
    </source>
</evidence>
<keyword evidence="3 10" id="KW-0963">Cytoplasm</keyword>
<comment type="caution">
    <text evidence="13">The sequence shown here is derived from an EMBL/GenBank/DDBJ whole genome shotgun (WGS) entry which is preliminary data.</text>
</comment>
<dbReference type="AlphaFoldDB" id="A0AAD5T3A3"/>
<evidence type="ECO:0000259" key="12">
    <source>
        <dbReference type="Pfam" id="PF03416"/>
    </source>
</evidence>
<evidence type="ECO:0000313" key="14">
    <source>
        <dbReference type="Proteomes" id="UP001211907"/>
    </source>
</evidence>
<dbReference type="PANTHER" id="PTHR22624">
    <property type="entry name" value="CYSTEINE PROTEASE ATG4"/>
    <property type="match status" value="1"/>
</dbReference>
<dbReference type="GO" id="GO:0035973">
    <property type="term" value="P:aggrephagy"/>
    <property type="evidence" value="ECO:0007669"/>
    <property type="project" value="TreeGrafter"/>
</dbReference>
<dbReference type="GO" id="GO:0004197">
    <property type="term" value="F:cysteine-type endopeptidase activity"/>
    <property type="evidence" value="ECO:0007669"/>
    <property type="project" value="TreeGrafter"/>
</dbReference>
<dbReference type="Pfam" id="PF03416">
    <property type="entry name" value="Peptidase_C54"/>
    <property type="match status" value="1"/>
</dbReference>
<keyword evidence="8" id="KW-0072">Autophagy</keyword>
<evidence type="ECO:0000256" key="10">
    <source>
        <dbReference type="RuleBase" id="RU363115"/>
    </source>
</evidence>
<dbReference type="GO" id="GO:0019786">
    <property type="term" value="F:protein-phosphatidylethanolamide deconjugating activity"/>
    <property type="evidence" value="ECO:0007669"/>
    <property type="project" value="InterPro"/>
</dbReference>
<evidence type="ECO:0000256" key="5">
    <source>
        <dbReference type="ARBA" id="ARBA00022801"/>
    </source>
</evidence>
<comment type="similarity">
    <text evidence="1 10">Belongs to the peptidase C54 family.</text>
</comment>
<dbReference type="GO" id="GO:0005634">
    <property type="term" value="C:nucleus"/>
    <property type="evidence" value="ECO:0007669"/>
    <property type="project" value="UniProtKB-SubCell"/>
</dbReference>
<keyword evidence="4 10" id="KW-0645">Protease</keyword>
<keyword evidence="11" id="KW-0732">Signal</keyword>
<feature type="signal peptide" evidence="11">
    <location>
        <begin position="1"/>
        <end position="20"/>
    </location>
</feature>
<organism evidence="13 14">
    <name type="scientific">Physocladia obscura</name>
    <dbReference type="NCBI Taxonomy" id="109957"/>
    <lineage>
        <taxon>Eukaryota</taxon>
        <taxon>Fungi</taxon>
        <taxon>Fungi incertae sedis</taxon>
        <taxon>Chytridiomycota</taxon>
        <taxon>Chytridiomycota incertae sedis</taxon>
        <taxon>Chytridiomycetes</taxon>
        <taxon>Chytridiales</taxon>
        <taxon>Chytriomycetaceae</taxon>
        <taxon>Physocladia</taxon>
    </lineage>
</organism>
<evidence type="ECO:0000256" key="3">
    <source>
        <dbReference type="ARBA" id="ARBA00022490"/>
    </source>
</evidence>
<protein>
    <recommendedName>
        <fullName evidence="10">Cysteine protease</fullName>
        <ecNumber evidence="10">3.4.22.-</ecNumber>
    </recommendedName>
</protein>
<evidence type="ECO:0000256" key="8">
    <source>
        <dbReference type="ARBA" id="ARBA00023006"/>
    </source>
</evidence>
<keyword evidence="14" id="KW-1185">Reference proteome</keyword>
<dbReference type="EMBL" id="JADGJH010000482">
    <property type="protein sequence ID" value="KAJ3128034.1"/>
    <property type="molecule type" value="Genomic_DNA"/>
</dbReference>
<evidence type="ECO:0000256" key="2">
    <source>
        <dbReference type="ARBA" id="ARBA00022448"/>
    </source>
</evidence>
<reference evidence="13" key="1">
    <citation type="submission" date="2020-05" db="EMBL/GenBank/DDBJ databases">
        <title>Phylogenomic resolution of chytrid fungi.</title>
        <authorList>
            <person name="Stajich J.E."/>
            <person name="Amses K."/>
            <person name="Simmons R."/>
            <person name="Seto K."/>
            <person name="Myers J."/>
            <person name="Bonds A."/>
            <person name="Quandt C.A."/>
            <person name="Barry K."/>
            <person name="Liu P."/>
            <person name="Grigoriev I."/>
            <person name="Longcore J.E."/>
            <person name="James T.Y."/>
        </authorList>
    </citation>
    <scope>NUCLEOTIDE SEQUENCE</scope>
    <source>
        <strain evidence="13">JEL0513</strain>
    </source>
</reference>
<dbReference type="GO" id="GO:0000045">
    <property type="term" value="P:autophagosome assembly"/>
    <property type="evidence" value="ECO:0007669"/>
    <property type="project" value="TreeGrafter"/>
</dbReference>
<comment type="catalytic activity">
    <reaction evidence="9">
        <text>[protein]-C-terminal L-amino acid-glycyl-phosphatidylethanolamide + H2O = [protein]-C-terminal L-amino acid-glycine + a 1,2-diacyl-sn-glycero-3-phosphoethanolamine</text>
        <dbReference type="Rhea" id="RHEA:67548"/>
        <dbReference type="Rhea" id="RHEA-COMP:17323"/>
        <dbReference type="Rhea" id="RHEA-COMP:17324"/>
        <dbReference type="ChEBI" id="CHEBI:15377"/>
        <dbReference type="ChEBI" id="CHEBI:64612"/>
        <dbReference type="ChEBI" id="CHEBI:172940"/>
        <dbReference type="ChEBI" id="CHEBI:172941"/>
    </reaction>
    <physiologicalReaction direction="left-to-right" evidence="9">
        <dbReference type="Rhea" id="RHEA:67549"/>
    </physiologicalReaction>
</comment>
<dbReference type="Proteomes" id="UP001211907">
    <property type="component" value="Unassembled WGS sequence"/>
</dbReference>
<sequence>MWFLSSISSVSLAWHRLINAASEGFRYYADPTYAAAGPVVFLGRSYASLRDPAFASDCRARLVGWGCMLRSGQMLLANCLIFHLLGRDWTLADNSGENWDNYVKIISYFLDSNSSPYSIHRIALIGTQYDKNIGEWFGPTTISQVLKVLHENQQSNTNLVIHVVSDGVLLLDELNALCIRKDDDGKSSWSSVLILIPVRLGLDSLNSVYYESIKKCLKMPFSVGIAGGRPNSSLYFMGVEGAIDLKDPASYTAEDLESYHCPNIRIVPISTLDPSMVLGFYCRDSREVDAFVRETKKTLCHGSTPLFSIQETAPNYQDADVLSDTDEF</sequence>
<keyword evidence="7" id="KW-0653">Protein transport</keyword>
<accession>A0AAD5T3A3</accession>
<gene>
    <name evidence="13" type="primary">ATG4</name>
    <name evidence="13" type="ORF">HK100_009410</name>
</gene>
<evidence type="ECO:0000256" key="6">
    <source>
        <dbReference type="ARBA" id="ARBA00022807"/>
    </source>
</evidence>
<feature type="chain" id="PRO_5042122854" description="Cysteine protease" evidence="11">
    <location>
        <begin position="21"/>
        <end position="328"/>
    </location>
</feature>
<keyword evidence="5 10" id="KW-0378">Hydrolase</keyword>
<name>A0AAD5T3A3_9FUNG</name>
<comment type="subcellular location">
    <subcellularLocation>
        <location evidence="10">Nucleus</location>
    </subcellularLocation>
    <subcellularLocation>
        <location evidence="10">Cytoplasm</location>
    </subcellularLocation>
</comment>
<keyword evidence="6" id="KW-0788">Thiol protease</keyword>
<dbReference type="GO" id="GO:0016485">
    <property type="term" value="P:protein processing"/>
    <property type="evidence" value="ECO:0007669"/>
    <property type="project" value="TreeGrafter"/>
</dbReference>
<dbReference type="GO" id="GO:0000423">
    <property type="term" value="P:mitophagy"/>
    <property type="evidence" value="ECO:0007669"/>
    <property type="project" value="TreeGrafter"/>
</dbReference>
<evidence type="ECO:0000256" key="9">
    <source>
        <dbReference type="ARBA" id="ARBA00029362"/>
    </source>
</evidence>